<proteinExistence type="predicted"/>
<protein>
    <recommendedName>
        <fullName evidence="4">PD-(D/E)XK nuclease superfamily protein</fullName>
    </recommendedName>
</protein>
<name>A0A419WJB0_9EURY</name>
<gene>
    <name evidence="2" type="ORF">ATJ93_2375</name>
</gene>
<organism evidence="2 3">
    <name type="scientific">Halopiger aswanensis</name>
    <dbReference type="NCBI Taxonomy" id="148449"/>
    <lineage>
        <taxon>Archaea</taxon>
        <taxon>Methanobacteriati</taxon>
        <taxon>Methanobacteriota</taxon>
        <taxon>Stenosarchaea group</taxon>
        <taxon>Halobacteria</taxon>
        <taxon>Halobacteriales</taxon>
        <taxon>Natrialbaceae</taxon>
        <taxon>Halopiger</taxon>
    </lineage>
</organism>
<dbReference type="AlphaFoldDB" id="A0A419WJB0"/>
<comment type="caution">
    <text evidence="2">The sequence shown here is derived from an EMBL/GenBank/DDBJ whole genome shotgun (WGS) entry which is preliminary data.</text>
</comment>
<evidence type="ECO:0000313" key="3">
    <source>
        <dbReference type="Proteomes" id="UP000283805"/>
    </source>
</evidence>
<evidence type="ECO:0000256" key="1">
    <source>
        <dbReference type="SAM" id="MobiDB-lite"/>
    </source>
</evidence>
<dbReference type="Proteomes" id="UP000283805">
    <property type="component" value="Unassembled WGS sequence"/>
</dbReference>
<reference evidence="2 3" key="1">
    <citation type="submission" date="2018-09" db="EMBL/GenBank/DDBJ databases">
        <title>Genomic Encyclopedia of Archaeal and Bacterial Type Strains, Phase II (KMG-II): from individual species to whole genera.</title>
        <authorList>
            <person name="Goeker M."/>
        </authorList>
    </citation>
    <scope>NUCLEOTIDE SEQUENCE [LARGE SCALE GENOMIC DNA]</scope>
    <source>
        <strain evidence="2 3">DSM 13151</strain>
    </source>
</reference>
<keyword evidence="3" id="KW-1185">Reference proteome</keyword>
<evidence type="ECO:0008006" key="4">
    <source>
        <dbReference type="Google" id="ProtNLM"/>
    </source>
</evidence>
<dbReference type="RefSeq" id="WP_120244776.1">
    <property type="nucleotide sequence ID" value="NZ_RAPO01000002.1"/>
</dbReference>
<sequence>MTDGAATDGGTSKNRPTLSADGIRTYLRCPRRYEFAHVHEFDGDEDDAAAATAARVDLLRRAICTALERTEIADPDDGDAAAGDAADALEDAALEQLATLWDEHDERFHSREQRRHERRVLEATAKAYVEDVGADHGAGVGRLLRSGDEPASADHLIGPDIRLSSTVTPEIDDGTGSESGSDLEPVTIDATVDYVYGDGSSVVGVRFVPSVAPLGILRYRSDWERVAELFVDHFDPEAEAFEPGPVGALFETAVVLDGLRNLCDRLGLEDRTCRYVQIPLADRSGTSVNWVRGTVETSLEPVDLTDVYIDHLTYGRTHEHRNETVDNRLASVVGRIVAGRFDPSDRWEQVAEHACPECAYTVCCGEYIAEEVRFDG</sequence>
<evidence type="ECO:0000313" key="2">
    <source>
        <dbReference type="EMBL" id="RKD95517.1"/>
    </source>
</evidence>
<feature type="region of interest" description="Disordered" evidence="1">
    <location>
        <begin position="165"/>
        <end position="184"/>
    </location>
</feature>
<dbReference type="OrthoDB" id="275334at2157"/>
<dbReference type="EMBL" id="RAPO01000002">
    <property type="protein sequence ID" value="RKD95517.1"/>
    <property type="molecule type" value="Genomic_DNA"/>
</dbReference>
<accession>A0A419WJB0</accession>